<dbReference type="Gene3D" id="1.10.1200.120">
    <property type="entry name" value="Large-conductance mechanosensitive channel, MscL, domain 1"/>
    <property type="match status" value="1"/>
</dbReference>
<dbReference type="Proteomes" id="UP000295096">
    <property type="component" value="Unassembled WGS sequence"/>
</dbReference>
<comment type="similarity">
    <text evidence="9">Belongs to the MscL family.</text>
</comment>
<dbReference type="InterPro" id="IPR036019">
    <property type="entry name" value="MscL_channel"/>
</dbReference>
<keyword evidence="8 9" id="KW-0407">Ion channel</keyword>
<dbReference type="SUPFAM" id="SSF81330">
    <property type="entry name" value="Gated mechanosensitive channel"/>
    <property type="match status" value="1"/>
</dbReference>
<dbReference type="InterPro" id="IPR037673">
    <property type="entry name" value="MSC/AndL"/>
</dbReference>
<dbReference type="PANTHER" id="PTHR30266:SF2">
    <property type="entry name" value="LARGE-CONDUCTANCE MECHANOSENSITIVE CHANNEL"/>
    <property type="match status" value="1"/>
</dbReference>
<evidence type="ECO:0000256" key="7">
    <source>
        <dbReference type="ARBA" id="ARBA00023136"/>
    </source>
</evidence>
<evidence type="ECO:0000256" key="1">
    <source>
        <dbReference type="ARBA" id="ARBA00004141"/>
    </source>
</evidence>
<reference evidence="10 11" key="1">
    <citation type="journal article" date="2016" name="J. Microbiol.">
        <title>Dankookia rubra gen. nov., sp. nov., an alphaproteobacterium isolated from sediment of a shallow stream.</title>
        <authorList>
            <person name="Kim W.H."/>
            <person name="Kim D.H."/>
            <person name="Kang K."/>
            <person name="Ahn T.Y."/>
        </authorList>
    </citation>
    <scope>NUCLEOTIDE SEQUENCE [LARGE SCALE GENOMIC DNA]</scope>
    <source>
        <strain evidence="10 11">JCM30602</strain>
    </source>
</reference>
<dbReference type="NCBIfam" id="NF001843">
    <property type="entry name" value="PRK00567.1-4"/>
    <property type="match status" value="1"/>
</dbReference>
<sequence length="162" mass="17175">MQPPIPLREPAWLREFKAFIMRGSVVDLAVGLVIGAAFTTIVTSFVEDLINPLIGLAIGGVDFSNIFVVLSGERRASLAATRDGGAAVLAIGSFLNTIIKFLIVSFAIFWVVKALSKLRLNEIGKAAPVATPTEKLLAEIRDELKAQNGEGRAGGQGMARGV</sequence>
<dbReference type="EMBL" id="SMSJ01000008">
    <property type="protein sequence ID" value="TDH62850.1"/>
    <property type="molecule type" value="Genomic_DNA"/>
</dbReference>
<dbReference type="PRINTS" id="PR01264">
    <property type="entry name" value="MECHCHANNEL"/>
</dbReference>
<keyword evidence="4 9" id="KW-0812">Transmembrane</keyword>
<evidence type="ECO:0000313" key="10">
    <source>
        <dbReference type="EMBL" id="TDH62850.1"/>
    </source>
</evidence>
<feature type="transmembrane region" description="Helical" evidence="9">
    <location>
        <begin position="25"/>
        <end position="46"/>
    </location>
</feature>
<dbReference type="GO" id="GO:0008381">
    <property type="term" value="F:mechanosensitive monoatomic ion channel activity"/>
    <property type="evidence" value="ECO:0007669"/>
    <property type="project" value="UniProtKB-UniRule"/>
</dbReference>
<organism evidence="10 11">
    <name type="scientific">Dankookia rubra</name>
    <dbReference type="NCBI Taxonomy" id="1442381"/>
    <lineage>
        <taxon>Bacteria</taxon>
        <taxon>Pseudomonadati</taxon>
        <taxon>Pseudomonadota</taxon>
        <taxon>Alphaproteobacteria</taxon>
        <taxon>Acetobacterales</taxon>
        <taxon>Roseomonadaceae</taxon>
        <taxon>Dankookia</taxon>
    </lineage>
</organism>
<dbReference type="Pfam" id="PF01741">
    <property type="entry name" value="MscL"/>
    <property type="match status" value="1"/>
</dbReference>
<keyword evidence="5 9" id="KW-1133">Transmembrane helix</keyword>
<dbReference type="AlphaFoldDB" id="A0A4R5QHN7"/>
<dbReference type="PANTHER" id="PTHR30266">
    <property type="entry name" value="MECHANOSENSITIVE CHANNEL MSCL"/>
    <property type="match status" value="1"/>
</dbReference>
<comment type="function">
    <text evidence="9">Channel that opens in response to stretch forces in the membrane lipid bilayer. May participate in the regulation of osmotic pressure changes within the cell.</text>
</comment>
<dbReference type="HAMAP" id="MF_00115">
    <property type="entry name" value="MscL"/>
    <property type="match status" value="1"/>
</dbReference>
<accession>A0A4R5QHN7</accession>
<keyword evidence="11" id="KW-1185">Reference proteome</keyword>
<evidence type="ECO:0000256" key="2">
    <source>
        <dbReference type="ARBA" id="ARBA00022448"/>
    </source>
</evidence>
<comment type="subcellular location">
    <subcellularLocation>
        <location evidence="9">Cell inner membrane</location>
        <topology evidence="9">Multi-pass membrane protein</topology>
    </subcellularLocation>
    <subcellularLocation>
        <location evidence="1">Membrane</location>
        <topology evidence="1">Multi-pass membrane protein</topology>
    </subcellularLocation>
</comment>
<protein>
    <recommendedName>
        <fullName evidence="9">Large-conductance mechanosensitive channel</fullName>
    </recommendedName>
</protein>
<evidence type="ECO:0000313" key="11">
    <source>
        <dbReference type="Proteomes" id="UP000295096"/>
    </source>
</evidence>
<dbReference type="OrthoDB" id="9810350at2"/>
<evidence type="ECO:0000256" key="4">
    <source>
        <dbReference type="ARBA" id="ARBA00022692"/>
    </source>
</evidence>
<keyword evidence="3 9" id="KW-1003">Cell membrane</keyword>
<feature type="transmembrane region" description="Helical" evidence="9">
    <location>
        <begin position="84"/>
        <end position="112"/>
    </location>
</feature>
<name>A0A4R5QHN7_9PROT</name>
<evidence type="ECO:0000256" key="3">
    <source>
        <dbReference type="ARBA" id="ARBA00022475"/>
    </source>
</evidence>
<dbReference type="InterPro" id="IPR001185">
    <property type="entry name" value="MS_channel"/>
</dbReference>
<keyword evidence="9" id="KW-0997">Cell inner membrane</keyword>
<evidence type="ECO:0000256" key="9">
    <source>
        <dbReference type="HAMAP-Rule" id="MF_00115"/>
    </source>
</evidence>
<proteinExistence type="inferred from homology"/>
<feature type="transmembrane region" description="Helical" evidence="9">
    <location>
        <begin position="52"/>
        <end position="72"/>
    </location>
</feature>
<keyword evidence="7 9" id="KW-0472">Membrane</keyword>
<evidence type="ECO:0000256" key="6">
    <source>
        <dbReference type="ARBA" id="ARBA00023065"/>
    </source>
</evidence>
<dbReference type="NCBIfam" id="TIGR00220">
    <property type="entry name" value="mscL"/>
    <property type="match status" value="1"/>
</dbReference>
<comment type="caution">
    <text evidence="10">The sequence shown here is derived from an EMBL/GenBank/DDBJ whole genome shotgun (WGS) entry which is preliminary data.</text>
</comment>
<dbReference type="RefSeq" id="WP_133288299.1">
    <property type="nucleotide sequence ID" value="NZ_SMSJ01000008.1"/>
</dbReference>
<comment type="subunit">
    <text evidence="9">Homopentamer.</text>
</comment>
<gene>
    <name evidence="9 10" type="primary">mscL</name>
    <name evidence="10" type="ORF">E2C06_09145</name>
</gene>
<evidence type="ECO:0000256" key="5">
    <source>
        <dbReference type="ARBA" id="ARBA00022989"/>
    </source>
</evidence>
<evidence type="ECO:0000256" key="8">
    <source>
        <dbReference type="ARBA" id="ARBA00023303"/>
    </source>
</evidence>
<keyword evidence="2 9" id="KW-0813">Transport</keyword>
<keyword evidence="6 9" id="KW-0406">Ion transport</keyword>
<dbReference type="GO" id="GO:0005886">
    <property type="term" value="C:plasma membrane"/>
    <property type="evidence" value="ECO:0007669"/>
    <property type="project" value="UniProtKB-SubCell"/>
</dbReference>